<dbReference type="EMBL" id="SJPU01000003">
    <property type="protein sequence ID" value="TWU10666.1"/>
    <property type="molecule type" value="Genomic_DNA"/>
</dbReference>
<organism evidence="2 3">
    <name type="scientific">Allorhodopirellula heiligendammensis</name>
    <dbReference type="NCBI Taxonomy" id="2714739"/>
    <lineage>
        <taxon>Bacteria</taxon>
        <taxon>Pseudomonadati</taxon>
        <taxon>Planctomycetota</taxon>
        <taxon>Planctomycetia</taxon>
        <taxon>Pirellulales</taxon>
        <taxon>Pirellulaceae</taxon>
        <taxon>Allorhodopirellula</taxon>
    </lineage>
</organism>
<comment type="caution">
    <text evidence="2">The sequence shown here is derived from an EMBL/GenBank/DDBJ whole genome shotgun (WGS) entry which is preliminary data.</text>
</comment>
<evidence type="ECO:0000313" key="3">
    <source>
        <dbReference type="Proteomes" id="UP000319908"/>
    </source>
</evidence>
<reference evidence="2 3" key="1">
    <citation type="journal article" date="2020" name="Antonie Van Leeuwenhoek">
        <title>Rhodopirellula heiligendammensis sp. nov., Rhodopirellula pilleata sp. nov., and Rhodopirellula solitaria sp. nov. isolated from natural or artificial marine surfaces in Northern Germany and California, USA, and emended description of the genus Rhodopirellula.</title>
        <authorList>
            <person name="Kallscheuer N."/>
            <person name="Wiegand S."/>
            <person name="Jogler M."/>
            <person name="Boedeker C."/>
            <person name="Peeters S.H."/>
            <person name="Rast P."/>
            <person name="Heuer A."/>
            <person name="Jetten M.S.M."/>
            <person name="Rohde M."/>
            <person name="Jogler C."/>
        </authorList>
    </citation>
    <scope>NUCLEOTIDE SEQUENCE [LARGE SCALE GENOMIC DNA]</scope>
    <source>
        <strain evidence="2 3">Poly21</strain>
    </source>
</reference>
<evidence type="ECO:0000256" key="1">
    <source>
        <dbReference type="SAM" id="MobiDB-lite"/>
    </source>
</evidence>
<protein>
    <submittedName>
        <fullName evidence="2">Uncharacterized protein</fullName>
    </submittedName>
</protein>
<keyword evidence="3" id="KW-1185">Reference proteome</keyword>
<proteinExistence type="predicted"/>
<gene>
    <name evidence="2" type="ORF">Poly21_45720</name>
</gene>
<evidence type="ECO:0000313" key="2">
    <source>
        <dbReference type="EMBL" id="TWU10666.1"/>
    </source>
</evidence>
<dbReference type="Proteomes" id="UP000319908">
    <property type="component" value="Unassembled WGS sequence"/>
</dbReference>
<dbReference type="AlphaFoldDB" id="A0A5C6BH88"/>
<sequence>MRASGTHEVKLARRFYHRDPPSRWPQITREDLVGAVRLCPAFLYTRVARGATSDEKSFVRGDEKRVGDEVA</sequence>
<accession>A0A5C6BH88</accession>
<name>A0A5C6BH88_9BACT</name>
<feature type="region of interest" description="Disordered" evidence="1">
    <location>
        <begin position="52"/>
        <end position="71"/>
    </location>
</feature>